<dbReference type="PROSITE" id="PS51819">
    <property type="entry name" value="VOC"/>
    <property type="match status" value="1"/>
</dbReference>
<organism evidence="3 4">
    <name type="scientific">Corynebacterium atypicum</name>
    <dbReference type="NCBI Taxonomy" id="191610"/>
    <lineage>
        <taxon>Bacteria</taxon>
        <taxon>Bacillati</taxon>
        <taxon>Actinomycetota</taxon>
        <taxon>Actinomycetes</taxon>
        <taxon>Mycobacteriales</taxon>
        <taxon>Corynebacteriaceae</taxon>
        <taxon>Corynebacterium</taxon>
    </lineage>
</organism>
<gene>
    <name evidence="3" type="ORF">CATYP_00360</name>
</gene>
<dbReference type="InterPro" id="IPR041581">
    <property type="entry name" value="Glyoxalase_6"/>
</dbReference>
<evidence type="ECO:0000313" key="3">
    <source>
        <dbReference type="EMBL" id="AIG63412.1"/>
    </source>
</evidence>
<keyword evidence="1" id="KW-1133">Transmembrane helix</keyword>
<evidence type="ECO:0000259" key="2">
    <source>
        <dbReference type="PROSITE" id="PS51819"/>
    </source>
</evidence>
<dbReference type="Pfam" id="PF18029">
    <property type="entry name" value="Glyoxalase_6"/>
    <property type="match status" value="1"/>
</dbReference>
<evidence type="ECO:0000313" key="4">
    <source>
        <dbReference type="Proteomes" id="UP000028504"/>
    </source>
</evidence>
<dbReference type="InterPro" id="IPR037523">
    <property type="entry name" value="VOC_core"/>
</dbReference>
<dbReference type="RefSeq" id="WP_038603997.1">
    <property type="nucleotide sequence ID" value="NZ_CP008944.1"/>
</dbReference>
<protein>
    <submittedName>
        <fullName evidence="3">Glyoxalase</fullName>
    </submittedName>
</protein>
<name>A0ABM5QKW9_9CORY</name>
<dbReference type="InterPro" id="IPR029068">
    <property type="entry name" value="Glyas_Bleomycin-R_OHBP_Dase"/>
</dbReference>
<dbReference type="InterPro" id="IPR052164">
    <property type="entry name" value="Anthracycline_SecMetBiosynth"/>
</dbReference>
<keyword evidence="1" id="KW-0812">Transmembrane</keyword>
<dbReference type="EMBL" id="CP008944">
    <property type="protein sequence ID" value="AIG63412.1"/>
    <property type="molecule type" value="Genomic_DNA"/>
</dbReference>
<evidence type="ECO:0000256" key="1">
    <source>
        <dbReference type="SAM" id="Phobius"/>
    </source>
</evidence>
<dbReference type="Pfam" id="PF00903">
    <property type="entry name" value="Glyoxalase"/>
    <property type="match status" value="1"/>
</dbReference>
<feature type="domain" description="VOC" evidence="2">
    <location>
        <begin position="10"/>
        <end position="119"/>
    </location>
</feature>
<keyword evidence="1" id="KW-0472">Membrane</keyword>
<dbReference type="CDD" id="cd07247">
    <property type="entry name" value="SgaA_N_like"/>
    <property type="match status" value="1"/>
</dbReference>
<dbReference type="Proteomes" id="UP000028504">
    <property type="component" value="Chromosome"/>
</dbReference>
<accession>A0ABM5QKW9</accession>
<dbReference type="PANTHER" id="PTHR33993:SF14">
    <property type="entry name" value="GB|AAF24581.1"/>
    <property type="match status" value="1"/>
</dbReference>
<reference evidence="3 4" key="1">
    <citation type="submission" date="2014-07" db="EMBL/GenBank/DDBJ databases">
        <title>Complete genome sequence of Corynebacterium atypicum DSM 44849: identifiction of the mycolic acid biosynthesis genes.</title>
        <authorList>
            <person name="Tippelt A."/>
            <person name="Mollmann S."/>
            <person name="Albersmeier A."/>
            <person name="Jaenicke S."/>
            <person name="Ruckert C."/>
            <person name="Tauch A."/>
        </authorList>
    </citation>
    <scope>NUCLEOTIDE SEQUENCE [LARGE SCALE GENOMIC DNA]</scope>
    <source>
        <strain evidence="3 4">R2070</strain>
    </source>
</reference>
<dbReference type="PANTHER" id="PTHR33993">
    <property type="entry name" value="GLYOXALASE-RELATED"/>
    <property type="match status" value="1"/>
</dbReference>
<dbReference type="InterPro" id="IPR004360">
    <property type="entry name" value="Glyas_Fos-R_dOase_dom"/>
</dbReference>
<dbReference type="Gene3D" id="3.10.180.10">
    <property type="entry name" value="2,3-Dihydroxybiphenyl 1,2-Dioxygenase, domain 1"/>
    <property type="match status" value="2"/>
</dbReference>
<sequence length="276" mass="29035">MPAFHAQSGMPYWIDLNTPDPEAAARFYASLLGWQVAEEQPGSGYRIARVQGLLVAGIIAATGGATTWVTYFLADHLARALERVVELGGQVLSQPAQVQLGTMAVVADPAGALFGLIEPAGEEAFVAAGEPGCAVWHELSATRNFDACVEFYQRLFGWESATIGGEDTGLPKYATLLADAAPFAGLRDAAAAFPPGTPSFWQTFLGVKDLAAATASVPGLGGEVVVEPFDAEFGRLAVISDATGAKVTLCEVEEYTHLDVEEGNDVFEALRQQGLA</sequence>
<keyword evidence="4" id="KW-1185">Reference proteome</keyword>
<feature type="transmembrane region" description="Helical" evidence="1">
    <location>
        <begin position="53"/>
        <end position="74"/>
    </location>
</feature>
<proteinExistence type="predicted"/>
<dbReference type="SUPFAM" id="SSF54593">
    <property type="entry name" value="Glyoxalase/Bleomycin resistance protein/Dihydroxybiphenyl dioxygenase"/>
    <property type="match status" value="2"/>
</dbReference>